<dbReference type="InterPro" id="IPR011545">
    <property type="entry name" value="DEAD/DEAH_box_helicase_dom"/>
</dbReference>
<feature type="region of interest" description="Disordered" evidence="6">
    <location>
        <begin position="85"/>
        <end position="114"/>
    </location>
</feature>
<keyword evidence="1" id="KW-0547">Nucleotide-binding</keyword>
<keyword evidence="2" id="KW-0378">Hydrolase</keyword>
<dbReference type="SMART" id="SM00487">
    <property type="entry name" value="DEXDc"/>
    <property type="match status" value="1"/>
</dbReference>
<feature type="domain" description="Helicase C-terminal" evidence="8">
    <location>
        <begin position="1368"/>
        <end position="1524"/>
    </location>
</feature>
<reference evidence="9" key="1">
    <citation type="submission" date="2021-02" db="EMBL/GenBank/DDBJ databases">
        <authorList>
            <person name="Nowell W R."/>
        </authorList>
    </citation>
    <scope>NUCLEOTIDE SEQUENCE</scope>
</reference>
<dbReference type="SMART" id="SM00490">
    <property type="entry name" value="HELICc"/>
    <property type="match status" value="1"/>
</dbReference>
<dbReference type="PROSITE" id="PS51192">
    <property type="entry name" value="HELICASE_ATP_BIND_1"/>
    <property type="match status" value="1"/>
</dbReference>
<dbReference type="GO" id="GO:0004386">
    <property type="term" value="F:helicase activity"/>
    <property type="evidence" value="ECO:0007669"/>
    <property type="project" value="UniProtKB-KW"/>
</dbReference>
<dbReference type="OrthoDB" id="64767at2759"/>
<feature type="coiled-coil region" evidence="5">
    <location>
        <begin position="1309"/>
        <end position="1336"/>
    </location>
</feature>
<evidence type="ECO:0000256" key="2">
    <source>
        <dbReference type="ARBA" id="ARBA00022801"/>
    </source>
</evidence>
<dbReference type="GO" id="GO:0016787">
    <property type="term" value="F:hydrolase activity"/>
    <property type="evidence" value="ECO:0007669"/>
    <property type="project" value="UniProtKB-KW"/>
</dbReference>
<dbReference type="Proteomes" id="UP000663832">
    <property type="component" value="Unassembled WGS sequence"/>
</dbReference>
<keyword evidence="5" id="KW-0175">Coiled coil</keyword>
<keyword evidence="4" id="KW-0067">ATP-binding</keyword>
<evidence type="ECO:0000313" key="9">
    <source>
        <dbReference type="EMBL" id="CAF1180836.1"/>
    </source>
</evidence>
<keyword evidence="3" id="KW-0347">Helicase</keyword>
<dbReference type="InterPro" id="IPR059032">
    <property type="entry name" value="WHD_DDX60"/>
</dbReference>
<dbReference type="PANTHER" id="PTHR44533:SF4">
    <property type="entry name" value="DEAD_H RNA HELICASE, PUTATIVE-RELATED"/>
    <property type="match status" value="1"/>
</dbReference>
<dbReference type="Pfam" id="PF00271">
    <property type="entry name" value="Helicase_C"/>
    <property type="match status" value="1"/>
</dbReference>
<organism evidence="9 12">
    <name type="scientific">Adineta steineri</name>
    <dbReference type="NCBI Taxonomy" id="433720"/>
    <lineage>
        <taxon>Eukaryota</taxon>
        <taxon>Metazoa</taxon>
        <taxon>Spiralia</taxon>
        <taxon>Gnathifera</taxon>
        <taxon>Rotifera</taxon>
        <taxon>Eurotatoria</taxon>
        <taxon>Bdelloidea</taxon>
        <taxon>Adinetida</taxon>
        <taxon>Adinetidae</taxon>
        <taxon>Adineta</taxon>
    </lineage>
</organism>
<dbReference type="PANTHER" id="PTHR44533">
    <property type="entry name" value="DEAD/H RNA HELICASE, PUTATIVE-RELATED"/>
    <property type="match status" value="1"/>
</dbReference>
<dbReference type="Pfam" id="PF00270">
    <property type="entry name" value="DEAD"/>
    <property type="match status" value="1"/>
</dbReference>
<evidence type="ECO:0000313" key="11">
    <source>
        <dbReference type="Proteomes" id="UP000663832"/>
    </source>
</evidence>
<feature type="compositionally biased region" description="Basic and acidic residues" evidence="6">
    <location>
        <begin position="790"/>
        <end position="809"/>
    </location>
</feature>
<evidence type="ECO:0000256" key="4">
    <source>
        <dbReference type="ARBA" id="ARBA00022840"/>
    </source>
</evidence>
<dbReference type="GO" id="GO:0005524">
    <property type="term" value="F:ATP binding"/>
    <property type="evidence" value="ECO:0007669"/>
    <property type="project" value="UniProtKB-KW"/>
</dbReference>
<evidence type="ECO:0000256" key="6">
    <source>
        <dbReference type="SAM" id="MobiDB-lite"/>
    </source>
</evidence>
<evidence type="ECO:0000256" key="3">
    <source>
        <dbReference type="ARBA" id="ARBA00022806"/>
    </source>
</evidence>
<dbReference type="Pfam" id="PF26076">
    <property type="entry name" value="WHD_DDX60"/>
    <property type="match status" value="1"/>
</dbReference>
<name>A0A814UYF0_9BILA</name>
<dbReference type="InterPro" id="IPR027417">
    <property type="entry name" value="P-loop_NTPase"/>
</dbReference>
<dbReference type="PROSITE" id="PS51194">
    <property type="entry name" value="HELICASE_CTER"/>
    <property type="match status" value="1"/>
</dbReference>
<evidence type="ECO:0000259" key="7">
    <source>
        <dbReference type="PROSITE" id="PS51192"/>
    </source>
</evidence>
<dbReference type="InterPro" id="IPR014001">
    <property type="entry name" value="Helicase_ATP-bd"/>
</dbReference>
<comment type="caution">
    <text evidence="9">The sequence shown here is derived from an EMBL/GenBank/DDBJ whole genome shotgun (WGS) entry which is preliminary data.</text>
</comment>
<dbReference type="GO" id="GO:0003676">
    <property type="term" value="F:nucleic acid binding"/>
    <property type="evidence" value="ECO:0007669"/>
    <property type="project" value="InterPro"/>
</dbReference>
<dbReference type="EMBL" id="CAJNOM010000397">
    <property type="protein sequence ID" value="CAF1415101.1"/>
    <property type="molecule type" value="Genomic_DNA"/>
</dbReference>
<proteinExistence type="predicted"/>
<evidence type="ECO:0000313" key="12">
    <source>
        <dbReference type="Proteomes" id="UP000663877"/>
    </source>
</evidence>
<evidence type="ECO:0000256" key="5">
    <source>
        <dbReference type="SAM" id="Coils"/>
    </source>
</evidence>
<evidence type="ECO:0000313" key="10">
    <source>
        <dbReference type="EMBL" id="CAF1415101.1"/>
    </source>
</evidence>
<dbReference type="Proteomes" id="UP000663877">
    <property type="component" value="Unassembled WGS sequence"/>
</dbReference>
<evidence type="ECO:0000259" key="8">
    <source>
        <dbReference type="PROSITE" id="PS51194"/>
    </source>
</evidence>
<dbReference type="EMBL" id="CAJNOI010000203">
    <property type="protein sequence ID" value="CAF1180836.1"/>
    <property type="molecule type" value="Genomic_DNA"/>
</dbReference>
<evidence type="ECO:0000256" key="1">
    <source>
        <dbReference type="ARBA" id="ARBA00022741"/>
    </source>
</evidence>
<gene>
    <name evidence="9" type="ORF">BJG266_LOCUS25754</name>
    <name evidence="10" type="ORF">QVE165_LOCUS37810</name>
</gene>
<keyword evidence="11" id="KW-1185">Reference proteome</keyword>
<accession>A0A814UYF0</accession>
<dbReference type="InterPro" id="IPR052431">
    <property type="entry name" value="SKI2_subfamily_helicases"/>
</dbReference>
<dbReference type="InterPro" id="IPR001650">
    <property type="entry name" value="Helicase_C-like"/>
</dbReference>
<feature type="domain" description="Helicase ATP-binding" evidence="7">
    <location>
        <begin position="959"/>
        <end position="1121"/>
    </location>
</feature>
<dbReference type="FunFam" id="3.40.50.300:FF:001039">
    <property type="entry name" value="ATP-dependent RNA helicase DDX60"/>
    <property type="match status" value="1"/>
</dbReference>
<dbReference type="GO" id="GO:0005737">
    <property type="term" value="C:cytoplasm"/>
    <property type="evidence" value="ECO:0007669"/>
    <property type="project" value="TreeGrafter"/>
</dbReference>
<protein>
    <submittedName>
        <fullName evidence="9">Uncharacterized protein</fullName>
    </submittedName>
</protein>
<feature type="region of interest" description="Disordered" evidence="6">
    <location>
        <begin position="773"/>
        <end position="809"/>
    </location>
</feature>
<dbReference type="Gene3D" id="3.40.50.300">
    <property type="entry name" value="P-loop containing nucleotide triphosphate hydrolases"/>
    <property type="match status" value="2"/>
</dbReference>
<dbReference type="SUPFAM" id="SSF52540">
    <property type="entry name" value="P-loop containing nucleoside triphosphate hydrolases"/>
    <property type="match status" value="1"/>
</dbReference>
<sequence>MAYMRSATSKEQMDTEIGRFVEYLLDTETTSEVSYSQTMLEKHELYHARYQSNFEKIADQKLQQWEDFYQKEKIDMANRIALNSGNKVSDNKSEEESSSDSETDKSFQSQPYHKNQASQLNTLPEVHIDPVGQCKRLLQFLYHCQQDHTHFTNLYFHILDQCMRSEYEQISATALQQIALHLLDGVNDSKQYQRSIKYLPTDLSSPNISALHKPILNIIETLLSTNKTSENIKTSMLSEKLDILCPYRACFLDVRREFRDSTCYFIDGDSLLLSMAHHINVDLIAYYGNTLHVIFIIERILLILFNQTQQCNYTLLFFDCNYQFYQQEQSILNLIRSCLIAHLSKNIDKYGSSKIRQFASWLDEEYTKFTHEEKPHFIFYHDMSSFNINEDHLLTENTLKQLVYIYRLYGNYHQYHLQCRLYVMNKLILTNTCIKCFEIKFFGECSRQFLQNTISILPAFESTTRVKENEWIEFEKKICKEINQNDIRLFLYLKTILGFMEKENDQSEEKDLFNLLSPLLLLHVALLIRLSLVDRHLSTDLPSVEFSPIFSQLIIQFQQNLAMSISSCSSSFLSWSKIIDVFDGRLFAFTLYQLNQSSKMKFDSNTIDIVHDCLSYLKHSTDEYIFQNTIQQLIQSKHIIFSPVLSQEKVIVIKKQKITKISNTFIDIYLKPILSTIDGMTFDFINPNESHLARYEGKYHWHVYKEVGDEISRVRDNDEQDRNSTKYRFRTRNQQKFYTYFTLYGNSLTNRDVQDNHLQHILPTVSTSVLTNKEISNNTTDSKKKQTPLKKADKIREENKQQKMGKRVEEETNQIIVIENLLQKIPADNYSKAIDIIDEGLAKFETSTTRLELLKKKFRVQRKYLQLLKKENNLTDVEKLKIDYFATMTEMAHLENIVDVFNRKKKYLEELIDDLPLDQEKLYRFQMEKINSRLPRREEGLPDNRVPDFIPDQWQVKFLDAVDKRQSIIIVAPTASGKTYASYYAMNKVLKDNHDSHGICVYIAPTKALVNQVAATIHSKFGPVFGIFTRDYRQNMSTCRILVTVPQCMEILLLSPSHQRWCQQIKYAIFDEIHCMSGEIGADVWEKTMLLINCPMIGLSATVNNGEELSHWITNVEKQRSKLFKTSNPRQVCLIVHHERIADLNKYLYSNQKLHSIHPVGVMNTKQLITRGVPKDFSLSPCETLQLNDAMNRIHHKQTKEEYKSIPSLTEYFSPNWVIERNLCNNYSKLVCNKFNDLIEKKESSAINSIINTLKPTVSNYPERKPILSLIIDFILTLKQKNLLPCIIFSDDRLLCEKMAGSIVKYLQKTEYKLRKTKYKIQIEELNKRLNVIEKIKPKKPSKLSNEDNCDELKMMKEETNPILLSGYEQQLLDGVLNEGTLTNRQGCNQDLVDSLLKRATYENPKLVQYMKRGVAYHHAGLNNKGRVAVEALFRNRYIQVVFSTSTLALGIHMPTKTVAFVKDSIYLDALQYRQSSGRAGRRGFDIQGHVVFIDIPLSKIRHLIISAIPNIHAHFLTSVTFLMRLFHLCSNAKDTNDAINRSLIVLQCPFLTQSPMKYELIDIQTHFHFLFTLDFLYRLDLINGQGQLIGLAGLLSHLHYFEPTNILLVYLMDTRLFHLVNDPSEIMTVFAYLFTNMPWLITRHTYEDLSDFRKQEKFNSKLFLPPISKQFRQRINVYNSIVKDVYGCYIENITRYLRSKNNRQEELLPFSNISFIQNFDYDNGTFEYNLHHHYSQQTYNPSISPFAAVSGLTHEKFMLNYNPIIGSWDLVYDLDLSSKIVPFVDLDCCDHTNTAYYMNSYALDFFKHGSQTLLNLENELNLGDIYNYLLDFNLVLSSIKTSLEVIIENERKQTTSDDLDFSLPLYQSISNLQSIFSSKFNRQYPGRNRL</sequence>